<evidence type="ECO:0000256" key="1">
    <source>
        <dbReference type="SAM" id="MobiDB-lite"/>
    </source>
</evidence>
<keyword evidence="4" id="KW-1185">Reference proteome</keyword>
<dbReference type="PANTHER" id="PTHR33678">
    <property type="entry name" value="BLL1576 PROTEIN"/>
    <property type="match status" value="1"/>
</dbReference>
<dbReference type="GeneID" id="74307436"/>
<protein>
    <submittedName>
        <fullName evidence="3">Transposase</fullName>
    </submittedName>
</protein>
<dbReference type="Pfam" id="PF03050">
    <property type="entry name" value="DDE_Tnp_IS66"/>
    <property type="match status" value="1"/>
</dbReference>
<sequence length="593" mass="68824">MSNGIFKELESVITPDRIDNSPDKDIIYLLISAFEELSAKYDKLYEEHLQLRDDYNHLIGEQGRPEAAKKGKRKGGSGNKNHSTEEERSKKEKSDQNNPNKGRGKRNHKIEIHEEKIWYSDKNKLPKDAVFKGFSELIIQDIEIRPRNTKFLLEKYYSPSEGRYLLTDRPQGYGGEFGPGIKALIIECKAICGMSENAIRAFLNNHGIFIAQSTISRKLTEKNEVLDKESEDILKEGIKSSDYLQTDTTGANVNGTQYNTHIFSNHNFTAFRTSPKKDRISIVKHIMEVLEPKYLFNEFAFEHLSNLRTAKKWIKKLRENIYNSCFSEFELENSLVELFGQEGFKTLKKRVTEAGLIAYYRSQKDYPVPKILLTDDAPQYDNITEEHQLCWVHEARHYKKLKPKTAVMRKVHEDFMDRFWAFYREMRAYKDNPSPEWALKIRKDFDELFNSETEYKELNLRIEKTHRNKDFLLTFLDHPHVPLHNNDAELGARAQVRHRDISLFTRNEKGTNVVDRNLTIVKTAKKLDINPFDHIAGLIINGHRQKSLAEIIACKNQKATLDDLKIEGKNSVAAKEDLSNVPVGQHRYISSNL</sequence>
<dbReference type="KEGG" id="mend:L6E24_07010"/>
<name>A0A9E7PLP9_9EURY</name>
<evidence type="ECO:0000259" key="2">
    <source>
        <dbReference type="Pfam" id="PF03050"/>
    </source>
</evidence>
<gene>
    <name evidence="3" type="ORF">L6E24_07010</name>
</gene>
<dbReference type="PANTHER" id="PTHR33678:SF2">
    <property type="match status" value="1"/>
</dbReference>
<feature type="compositionally biased region" description="Basic and acidic residues" evidence="1">
    <location>
        <begin position="82"/>
        <end position="95"/>
    </location>
</feature>
<feature type="domain" description="Transposase IS66 central" evidence="2">
    <location>
        <begin position="371"/>
        <end position="511"/>
    </location>
</feature>
<accession>A0A9E7PLP9</accession>
<evidence type="ECO:0000313" key="4">
    <source>
        <dbReference type="Proteomes" id="UP001060368"/>
    </source>
</evidence>
<dbReference type="RefSeq" id="WP_257741288.1">
    <property type="nucleotide sequence ID" value="NZ_CP096115.1"/>
</dbReference>
<reference evidence="3" key="1">
    <citation type="submission" date="2022-04" db="EMBL/GenBank/DDBJ databases">
        <title>Complete genome of Methanoplanus endosymbiosus DSM 3599.</title>
        <authorList>
            <person name="Chen S.-C."/>
            <person name="You Y.-T."/>
            <person name="Zhou Y.-Z."/>
            <person name="Lai M.-C."/>
        </authorList>
    </citation>
    <scope>NUCLEOTIDE SEQUENCE</scope>
    <source>
        <strain evidence="3">DSM 3599</strain>
    </source>
</reference>
<proteinExistence type="predicted"/>
<evidence type="ECO:0000313" key="3">
    <source>
        <dbReference type="EMBL" id="UUX91136.1"/>
    </source>
</evidence>
<dbReference type="AlphaFoldDB" id="A0A9E7PLP9"/>
<feature type="region of interest" description="Disordered" evidence="1">
    <location>
        <begin position="64"/>
        <end position="107"/>
    </location>
</feature>
<dbReference type="InterPro" id="IPR004291">
    <property type="entry name" value="Transposase_IS66_central"/>
</dbReference>
<dbReference type="EMBL" id="CP096115">
    <property type="protein sequence ID" value="UUX91136.1"/>
    <property type="molecule type" value="Genomic_DNA"/>
</dbReference>
<dbReference type="InterPro" id="IPR052344">
    <property type="entry name" value="Transposase-related"/>
</dbReference>
<organism evidence="3 4">
    <name type="scientific">Methanoplanus endosymbiosus</name>
    <dbReference type="NCBI Taxonomy" id="33865"/>
    <lineage>
        <taxon>Archaea</taxon>
        <taxon>Methanobacteriati</taxon>
        <taxon>Methanobacteriota</taxon>
        <taxon>Stenosarchaea group</taxon>
        <taxon>Methanomicrobia</taxon>
        <taxon>Methanomicrobiales</taxon>
        <taxon>Methanomicrobiaceae</taxon>
        <taxon>Methanoplanus</taxon>
    </lineage>
</organism>
<dbReference type="Proteomes" id="UP001060368">
    <property type="component" value="Chromosome"/>
</dbReference>